<dbReference type="RefSeq" id="WP_056957190.1">
    <property type="nucleotide sequence ID" value="NZ_AZFT01000004.1"/>
</dbReference>
<comment type="subcellular location">
    <subcellularLocation>
        <location evidence="1">Cell membrane</location>
        <topology evidence="1">Multi-pass membrane protein</topology>
    </subcellularLocation>
</comment>
<name>A0A0R1U1L0_9LACO</name>
<feature type="transmembrane region" description="Helical" evidence="10">
    <location>
        <begin position="84"/>
        <end position="107"/>
    </location>
</feature>
<evidence type="ECO:0000256" key="5">
    <source>
        <dbReference type="ARBA" id="ARBA00022989"/>
    </source>
</evidence>
<gene>
    <name evidence="12" type="ORF">FC32_GL001682</name>
</gene>
<dbReference type="PATRIC" id="fig|1423724.4.peg.1755"/>
<keyword evidence="3" id="KW-1003">Cell membrane</keyword>
<feature type="transmembrane region" description="Helical" evidence="10">
    <location>
        <begin position="29"/>
        <end position="49"/>
    </location>
</feature>
<protein>
    <recommendedName>
        <fullName evidence="11">Cation/H+ exchanger transmembrane domain-containing protein</fullName>
    </recommendedName>
</protein>
<evidence type="ECO:0000256" key="6">
    <source>
        <dbReference type="ARBA" id="ARBA00023053"/>
    </source>
</evidence>
<reference evidence="12 13" key="1">
    <citation type="journal article" date="2015" name="Genome Announc.">
        <title>Expanding the biotechnology potential of lactobacilli through comparative genomics of 213 strains and associated genera.</title>
        <authorList>
            <person name="Sun Z."/>
            <person name="Harris H.M."/>
            <person name="McCann A."/>
            <person name="Guo C."/>
            <person name="Argimon S."/>
            <person name="Zhang W."/>
            <person name="Yang X."/>
            <person name="Jeffery I.B."/>
            <person name="Cooney J.C."/>
            <person name="Kagawa T.F."/>
            <person name="Liu W."/>
            <person name="Song Y."/>
            <person name="Salvetti E."/>
            <person name="Wrobel A."/>
            <person name="Rasinkangas P."/>
            <person name="Parkhill J."/>
            <person name="Rea M.C."/>
            <person name="O'Sullivan O."/>
            <person name="Ritari J."/>
            <person name="Douillard F.P."/>
            <person name="Paul Ross R."/>
            <person name="Yang R."/>
            <person name="Briner A.E."/>
            <person name="Felis G.E."/>
            <person name="de Vos W.M."/>
            <person name="Barrangou R."/>
            <person name="Klaenhammer T.R."/>
            <person name="Caufield P.W."/>
            <person name="Cui Y."/>
            <person name="Zhang H."/>
            <person name="O'Toole P.W."/>
        </authorList>
    </citation>
    <scope>NUCLEOTIDE SEQUENCE [LARGE SCALE GENOMIC DNA]</scope>
    <source>
        <strain evidence="12 13">DSM 16634</strain>
    </source>
</reference>
<evidence type="ECO:0000313" key="12">
    <source>
        <dbReference type="EMBL" id="KRL87260.1"/>
    </source>
</evidence>
<dbReference type="PANTHER" id="PTHR10110">
    <property type="entry name" value="SODIUM/HYDROGEN EXCHANGER"/>
    <property type="match status" value="1"/>
</dbReference>
<dbReference type="Proteomes" id="UP000051324">
    <property type="component" value="Unassembled WGS sequence"/>
</dbReference>
<dbReference type="GO" id="GO:0098719">
    <property type="term" value="P:sodium ion import across plasma membrane"/>
    <property type="evidence" value="ECO:0007669"/>
    <property type="project" value="TreeGrafter"/>
</dbReference>
<dbReference type="GO" id="GO:0051453">
    <property type="term" value="P:regulation of intracellular pH"/>
    <property type="evidence" value="ECO:0007669"/>
    <property type="project" value="TreeGrafter"/>
</dbReference>
<organism evidence="12 13">
    <name type="scientific">Ligilactobacillus apodemi DSM 16634 = JCM 16172</name>
    <dbReference type="NCBI Taxonomy" id="1423724"/>
    <lineage>
        <taxon>Bacteria</taxon>
        <taxon>Bacillati</taxon>
        <taxon>Bacillota</taxon>
        <taxon>Bacilli</taxon>
        <taxon>Lactobacillales</taxon>
        <taxon>Lactobacillaceae</taxon>
        <taxon>Ligilactobacillus</taxon>
    </lineage>
</organism>
<dbReference type="InterPro" id="IPR018422">
    <property type="entry name" value="Cation/H_exchanger_CPA1"/>
</dbReference>
<feature type="transmembrane region" description="Helical" evidence="10">
    <location>
        <begin position="308"/>
        <end position="326"/>
    </location>
</feature>
<dbReference type="EMBL" id="AZFT01000004">
    <property type="protein sequence ID" value="KRL87260.1"/>
    <property type="molecule type" value="Genomic_DNA"/>
</dbReference>
<feature type="transmembrane region" description="Helical" evidence="10">
    <location>
        <begin position="370"/>
        <end position="394"/>
    </location>
</feature>
<evidence type="ECO:0000256" key="9">
    <source>
        <dbReference type="ARBA" id="ARBA00023201"/>
    </source>
</evidence>
<dbReference type="Gene3D" id="1.20.1530.20">
    <property type="match status" value="1"/>
</dbReference>
<evidence type="ECO:0000256" key="2">
    <source>
        <dbReference type="ARBA" id="ARBA00022448"/>
    </source>
</evidence>
<dbReference type="InterPro" id="IPR038770">
    <property type="entry name" value="Na+/solute_symporter_sf"/>
</dbReference>
<dbReference type="GO" id="GO:0005886">
    <property type="term" value="C:plasma membrane"/>
    <property type="evidence" value="ECO:0007669"/>
    <property type="project" value="UniProtKB-SubCell"/>
</dbReference>
<dbReference type="GO" id="GO:0015386">
    <property type="term" value="F:potassium:proton antiporter activity"/>
    <property type="evidence" value="ECO:0007669"/>
    <property type="project" value="TreeGrafter"/>
</dbReference>
<dbReference type="Pfam" id="PF00999">
    <property type="entry name" value="Na_H_Exchanger"/>
    <property type="match status" value="1"/>
</dbReference>
<keyword evidence="7" id="KW-0406">Ion transport</keyword>
<comment type="caution">
    <text evidence="12">The sequence shown here is derived from an EMBL/GenBank/DDBJ whole genome shotgun (WGS) entry which is preliminary data.</text>
</comment>
<dbReference type="InterPro" id="IPR006153">
    <property type="entry name" value="Cation/H_exchanger_TM"/>
</dbReference>
<feature type="domain" description="Cation/H+ exchanger transmembrane" evidence="11">
    <location>
        <begin position="11"/>
        <end position="390"/>
    </location>
</feature>
<evidence type="ECO:0000256" key="3">
    <source>
        <dbReference type="ARBA" id="ARBA00022475"/>
    </source>
</evidence>
<proteinExistence type="predicted"/>
<accession>A0A0R1U1L0</accession>
<evidence type="ECO:0000256" key="8">
    <source>
        <dbReference type="ARBA" id="ARBA00023136"/>
    </source>
</evidence>
<dbReference type="AlphaFoldDB" id="A0A0R1U1L0"/>
<evidence type="ECO:0000256" key="10">
    <source>
        <dbReference type="SAM" id="Phobius"/>
    </source>
</evidence>
<feature type="transmembrane region" description="Helical" evidence="10">
    <location>
        <begin position="151"/>
        <end position="170"/>
    </location>
</feature>
<feature type="transmembrane region" description="Helical" evidence="10">
    <location>
        <begin position="275"/>
        <end position="296"/>
    </location>
</feature>
<keyword evidence="6" id="KW-0915">Sodium</keyword>
<keyword evidence="13" id="KW-1185">Reference proteome</keyword>
<feature type="transmembrane region" description="Helical" evidence="10">
    <location>
        <begin position="215"/>
        <end position="232"/>
    </location>
</feature>
<keyword evidence="4 10" id="KW-0812">Transmembrane</keyword>
<feature type="transmembrane region" description="Helical" evidence="10">
    <location>
        <begin position="182"/>
        <end position="203"/>
    </location>
</feature>
<keyword evidence="5 10" id="KW-1133">Transmembrane helix</keyword>
<evidence type="ECO:0000313" key="13">
    <source>
        <dbReference type="Proteomes" id="UP000051324"/>
    </source>
</evidence>
<evidence type="ECO:0000256" key="7">
    <source>
        <dbReference type="ARBA" id="ARBA00023065"/>
    </source>
</evidence>
<evidence type="ECO:0000256" key="4">
    <source>
        <dbReference type="ARBA" id="ARBA00022692"/>
    </source>
</evidence>
<sequence>MLATTFILILAAIFSLVVSKYIPKVSTNYISILVGILCGLIPIIGKHVASFNPEIFMILLVAPLLFYEGQETPLSFVRHHMREIFGVTVIMVLLSTLVAGFSLTYALGLSLPAAFVMAAISTPTDATATSSVSEGLRLPSKITRMLKMESLFNDASGIVLLQATALWLVKNELSIRHTVSEFFISAIGGFFLGFFVSTLIMLFRQKMLRLFEDTVSLQTLIYLLTPFAIYFLAEEASVSGILAVVAAGLVHNSEERAALFTDSRRTFIARETQRMFADLLNSLVFVIFGITSVRIISEQFSWQNISLWGLSGLVLYLANLVVRYGYARLVLHQDNYNAWVFSLGGVHGAVTLALVFTLPGLGVASMSFNLILMAELTLIILSMLVPTILFRFILPKKSASATRKETIAQIKDEMMAAGIAEVKKMHLPKRFEHIMIYYLKDQLSASPMQEFIIRWSKMAIIPQIRNAKFQQAQYMIFRRFFMAEREYLNRAVEEKKISAEDAYYIYEESLIAEAVLIDPYTNDEKN</sequence>
<keyword evidence="9" id="KW-0739">Sodium transport</keyword>
<feature type="transmembrane region" description="Helical" evidence="10">
    <location>
        <begin position="338"/>
        <end position="358"/>
    </location>
</feature>
<dbReference type="eggNOG" id="COG0025">
    <property type="taxonomic scope" value="Bacteria"/>
</dbReference>
<evidence type="ECO:0000256" key="1">
    <source>
        <dbReference type="ARBA" id="ARBA00004651"/>
    </source>
</evidence>
<dbReference type="GO" id="GO:0015385">
    <property type="term" value="F:sodium:proton antiporter activity"/>
    <property type="evidence" value="ECO:0007669"/>
    <property type="project" value="InterPro"/>
</dbReference>
<dbReference type="PANTHER" id="PTHR10110:SF86">
    <property type="entry name" value="SODIUM_HYDROGEN EXCHANGER 7"/>
    <property type="match status" value="1"/>
</dbReference>
<keyword evidence="8 10" id="KW-0472">Membrane</keyword>
<keyword evidence="2" id="KW-0813">Transport</keyword>
<dbReference type="STRING" id="1423724.FC32_GL001682"/>
<evidence type="ECO:0000259" key="11">
    <source>
        <dbReference type="Pfam" id="PF00999"/>
    </source>
</evidence>